<protein>
    <submittedName>
        <fullName evidence="1">Uncharacterized protein</fullName>
    </submittedName>
</protein>
<keyword evidence="2" id="KW-1185">Reference proteome</keyword>
<gene>
    <name evidence="1" type="ORF">EDC35_11179</name>
</gene>
<dbReference type="RefSeq" id="WP_132978485.1">
    <property type="nucleotide sequence ID" value="NZ_SMAO01000011.1"/>
</dbReference>
<comment type="caution">
    <text evidence="1">The sequence shown here is derived from an EMBL/GenBank/DDBJ whole genome shotgun (WGS) entry which is preliminary data.</text>
</comment>
<dbReference type="Proteomes" id="UP000295717">
    <property type="component" value="Unassembled WGS sequence"/>
</dbReference>
<dbReference type="OrthoDB" id="9775668at2"/>
<accession>A0A4R3MX26</accession>
<name>A0A4R3MX26_9GAMM</name>
<dbReference type="AlphaFoldDB" id="A0A4R3MX26"/>
<evidence type="ECO:0000313" key="1">
    <source>
        <dbReference type="EMBL" id="TCT18879.1"/>
    </source>
</evidence>
<organism evidence="1 2">
    <name type="scientific">Thiobaca trueperi</name>
    <dbReference type="NCBI Taxonomy" id="127458"/>
    <lineage>
        <taxon>Bacteria</taxon>
        <taxon>Pseudomonadati</taxon>
        <taxon>Pseudomonadota</taxon>
        <taxon>Gammaproteobacteria</taxon>
        <taxon>Chromatiales</taxon>
        <taxon>Chromatiaceae</taxon>
        <taxon>Thiobaca</taxon>
    </lineage>
</organism>
<dbReference type="EMBL" id="SMAO01000011">
    <property type="protein sequence ID" value="TCT18879.1"/>
    <property type="molecule type" value="Genomic_DNA"/>
</dbReference>
<proteinExistence type="predicted"/>
<reference evidence="1 2" key="1">
    <citation type="submission" date="2019-03" db="EMBL/GenBank/DDBJ databases">
        <title>Genomic Encyclopedia of Type Strains, Phase IV (KMG-IV): sequencing the most valuable type-strain genomes for metagenomic binning, comparative biology and taxonomic classification.</title>
        <authorList>
            <person name="Goeker M."/>
        </authorList>
    </citation>
    <scope>NUCLEOTIDE SEQUENCE [LARGE SCALE GENOMIC DNA]</scope>
    <source>
        <strain evidence="1 2">DSM 13587</strain>
    </source>
</reference>
<sequence length="239" mass="26694">MMQFDLLAARLAETAHDSIPSPVIESAALESHLEVLIEHLQRLERTAASPHCLADLRLQVARTLVGLERCEDAWPLGRAAFDYFIAADEFELAADACDILFQANLPDSIAALGQGIWLAVTCPIDPELTVELLSHVIDETPDNADGAAVAATTALFLADVRSQGQQREDLMFFATQLLGSVARRHSGIDSPEQLDHWMERLELKEPEKFLVRLRNVVDVLVQDNWWFDREALQDRLPFA</sequence>
<evidence type="ECO:0000313" key="2">
    <source>
        <dbReference type="Proteomes" id="UP000295717"/>
    </source>
</evidence>